<keyword evidence="2" id="KW-1185">Reference proteome</keyword>
<dbReference type="EMBL" id="MU157833">
    <property type="protein sequence ID" value="KAF9531838.1"/>
    <property type="molecule type" value="Genomic_DNA"/>
</dbReference>
<reference evidence="1" key="1">
    <citation type="submission" date="2020-11" db="EMBL/GenBank/DDBJ databases">
        <authorList>
            <consortium name="DOE Joint Genome Institute"/>
            <person name="Ahrendt S."/>
            <person name="Riley R."/>
            <person name="Andreopoulos W."/>
            <person name="Labutti K."/>
            <person name="Pangilinan J."/>
            <person name="Ruiz-Duenas F.J."/>
            <person name="Barrasa J.M."/>
            <person name="Sanchez-Garcia M."/>
            <person name="Camarero S."/>
            <person name="Miyauchi S."/>
            <person name="Serrano A."/>
            <person name="Linde D."/>
            <person name="Babiker R."/>
            <person name="Drula E."/>
            <person name="Ayuso-Fernandez I."/>
            <person name="Pacheco R."/>
            <person name="Padilla G."/>
            <person name="Ferreira P."/>
            <person name="Barriuso J."/>
            <person name="Kellner H."/>
            <person name="Castanera R."/>
            <person name="Alfaro M."/>
            <person name="Ramirez L."/>
            <person name="Pisabarro A.G."/>
            <person name="Kuo A."/>
            <person name="Tritt A."/>
            <person name="Lipzen A."/>
            <person name="He G."/>
            <person name="Yan M."/>
            <person name="Ng V."/>
            <person name="Cullen D."/>
            <person name="Martin F."/>
            <person name="Rosso M.-N."/>
            <person name="Henrissat B."/>
            <person name="Hibbett D."/>
            <person name="Martinez A.T."/>
            <person name="Grigoriev I.V."/>
        </authorList>
    </citation>
    <scope>NUCLEOTIDE SEQUENCE</scope>
    <source>
        <strain evidence="1">CBS 506.95</strain>
    </source>
</reference>
<proteinExistence type="predicted"/>
<dbReference type="OrthoDB" id="2834207at2759"/>
<accession>A0A9P6EMZ7</accession>
<dbReference type="Proteomes" id="UP000807306">
    <property type="component" value="Unassembled WGS sequence"/>
</dbReference>
<dbReference type="AlphaFoldDB" id="A0A9P6EMZ7"/>
<organism evidence="1 2">
    <name type="scientific">Crepidotus variabilis</name>
    <dbReference type="NCBI Taxonomy" id="179855"/>
    <lineage>
        <taxon>Eukaryota</taxon>
        <taxon>Fungi</taxon>
        <taxon>Dikarya</taxon>
        <taxon>Basidiomycota</taxon>
        <taxon>Agaricomycotina</taxon>
        <taxon>Agaricomycetes</taxon>
        <taxon>Agaricomycetidae</taxon>
        <taxon>Agaricales</taxon>
        <taxon>Agaricineae</taxon>
        <taxon>Crepidotaceae</taxon>
        <taxon>Crepidotus</taxon>
    </lineage>
</organism>
<evidence type="ECO:0000313" key="1">
    <source>
        <dbReference type="EMBL" id="KAF9531838.1"/>
    </source>
</evidence>
<name>A0A9P6EMZ7_9AGAR</name>
<comment type="caution">
    <text evidence="1">The sequence shown here is derived from an EMBL/GenBank/DDBJ whole genome shotgun (WGS) entry which is preliminary data.</text>
</comment>
<evidence type="ECO:0000313" key="2">
    <source>
        <dbReference type="Proteomes" id="UP000807306"/>
    </source>
</evidence>
<sequence length="106" mass="11922">MFSRLATSLSSATRLLSTTSALRMPKPYTPADWRIIETSPSGLERTFTNDKTGEETWYTPDGMTASEILKIPGAKKYWKNESDVQKYIKEMAAEKARSDGQDINDP</sequence>
<gene>
    <name evidence="1" type="ORF">CPB83DRAFT_903985</name>
</gene>
<protein>
    <submittedName>
        <fullName evidence="1">Uncharacterized protein</fullName>
    </submittedName>
</protein>